<reference evidence="8" key="1">
    <citation type="submission" date="2017-09" db="EMBL/GenBank/DDBJ databases">
        <title>Depth-based differentiation of microbial function through sediment-hosted aquifers and enrichment of novel symbionts in the deep terrestrial subsurface.</title>
        <authorList>
            <person name="Probst A.J."/>
            <person name="Ladd B."/>
            <person name="Jarett J.K."/>
            <person name="Geller-Mcgrath D.E."/>
            <person name="Sieber C.M.K."/>
            <person name="Emerson J.B."/>
            <person name="Anantharaman K."/>
            <person name="Thomas B.C."/>
            <person name="Malmstrom R."/>
            <person name="Stieglmeier M."/>
            <person name="Klingl A."/>
            <person name="Woyke T."/>
            <person name="Ryan C.M."/>
            <person name="Banfield J.F."/>
        </authorList>
    </citation>
    <scope>NUCLEOTIDE SEQUENCE [LARGE SCALE GENOMIC DNA]</scope>
</reference>
<gene>
    <name evidence="7" type="ORF">COU33_02295</name>
</gene>
<dbReference type="Proteomes" id="UP000229362">
    <property type="component" value="Unassembled WGS sequence"/>
</dbReference>
<protein>
    <submittedName>
        <fullName evidence="7">TspO protein</fullName>
    </submittedName>
</protein>
<comment type="subcellular location">
    <subcellularLocation>
        <location evidence="1">Membrane</location>
        <topology evidence="1">Multi-pass membrane protein</topology>
    </subcellularLocation>
</comment>
<accession>A0A2M6W197</accession>
<sequence length="49" mass="5675">LAHLLLNTSWSLLFFGLENLLLSLLNIIALLLVLLWLVMRAWWIDRVSG</sequence>
<keyword evidence="5 6" id="KW-0472">Membrane</keyword>
<dbReference type="InterPro" id="IPR038330">
    <property type="entry name" value="TspO/MBR-related_sf"/>
</dbReference>
<proteinExistence type="inferred from homology"/>
<evidence type="ECO:0000256" key="3">
    <source>
        <dbReference type="ARBA" id="ARBA00022692"/>
    </source>
</evidence>
<evidence type="ECO:0000313" key="8">
    <source>
        <dbReference type="Proteomes" id="UP000229362"/>
    </source>
</evidence>
<keyword evidence="4 6" id="KW-1133">Transmembrane helix</keyword>
<dbReference type="Gene3D" id="1.20.1260.100">
    <property type="entry name" value="TspO/MBR protein"/>
    <property type="match status" value="1"/>
</dbReference>
<comment type="caution">
    <text evidence="7">The sequence shown here is derived from an EMBL/GenBank/DDBJ whole genome shotgun (WGS) entry which is preliminary data.</text>
</comment>
<organism evidence="7 8">
    <name type="scientific">Candidatus Magasanikbacteria bacterium CG10_big_fil_rev_8_21_14_0_10_43_6</name>
    <dbReference type="NCBI Taxonomy" id="1974650"/>
    <lineage>
        <taxon>Bacteria</taxon>
        <taxon>Candidatus Magasanikiibacteriota</taxon>
    </lineage>
</organism>
<name>A0A2M6W197_9BACT</name>
<evidence type="ECO:0000256" key="6">
    <source>
        <dbReference type="SAM" id="Phobius"/>
    </source>
</evidence>
<evidence type="ECO:0000256" key="5">
    <source>
        <dbReference type="ARBA" id="ARBA00023136"/>
    </source>
</evidence>
<comment type="similarity">
    <text evidence="2">Belongs to the TspO/BZRP family.</text>
</comment>
<evidence type="ECO:0000256" key="4">
    <source>
        <dbReference type="ARBA" id="ARBA00022989"/>
    </source>
</evidence>
<evidence type="ECO:0000256" key="2">
    <source>
        <dbReference type="ARBA" id="ARBA00007524"/>
    </source>
</evidence>
<dbReference type="AlphaFoldDB" id="A0A2M6W197"/>
<dbReference type="Pfam" id="PF03073">
    <property type="entry name" value="TspO_MBR"/>
    <property type="match status" value="1"/>
</dbReference>
<keyword evidence="3 6" id="KW-0812">Transmembrane</keyword>
<evidence type="ECO:0000313" key="7">
    <source>
        <dbReference type="EMBL" id="PIT86587.1"/>
    </source>
</evidence>
<feature type="non-terminal residue" evidence="7">
    <location>
        <position position="49"/>
    </location>
</feature>
<feature type="transmembrane region" description="Helical" evidence="6">
    <location>
        <begin position="20"/>
        <end position="43"/>
    </location>
</feature>
<evidence type="ECO:0000256" key="1">
    <source>
        <dbReference type="ARBA" id="ARBA00004141"/>
    </source>
</evidence>
<dbReference type="GO" id="GO:0016020">
    <property type="term" value="C:membrane"/>
    <property type="evidence" value="ECO:0007669"/>
    <property type="project" value="UniProtKB-SubCell"/>
</dbReference>
<feature type="non-terminal residue" evidence="7">
    <location>
        <position position="1"/>
    </location>
</feature>
<dbReference type="EMBL" id="PFBZ01000101">
    <property type="protein sequence ID" value="PIT86587.1"/>
    <property type="molecule type" value="Genomic_DNA"/>
</dbReference>
<dbReference type="InterPro" id="IPR004307">
    <property type="entry name" value="TspO_MBR"/>
</dbReference>